<feature type="region of interest" description="Disordered" evidence="1">
    <location>
        <begin position="191"/>
        <end position="249"/>
    </location>
</feature>
<dbReference type="Proteomes" id="UP000585474">
    <property type="component" value="Unassembled WGS sequence"/>
</dbReference>
<dbReference type="Gene3D" id="3.30.70.270">
    <property type="match status" value="1"/>
</dbReference>
<gene>
    <name evidence="5" type="ORF">Acr_00g0034770</name>
</gene>
<dbReference type="InterPro" id="IPR005162">
    <property type="entry name" value="Retrotrans_gag_dom"/>
</dbReference>
<feature type="domain" description="Retrotransposon gag" evidence="3">
    <location>
        <begin position="117"/>
        <end position="186"/>
    </location>
</feature>
<accession>A0A7J0DGH7</accession>
<evidence type="ECO:0008006" key="7">
    <source>
        <dbReference type="Google" id="ProtNLM"/>
    </source>
</evidence>
<organism evidence="5 6">
    <name type="scientific">Actinidia rufa</name>
    <dbReference type="NCBI Taxonomy" id="165716"/>
    <lineage>
        <taxon>Eukaryota</taxon>
        <taxon>Viridiplantae</taxon>
        <taxon>Streptophyta</taxon>
        <taxon>Embryophyta</taxon>
        <taxon>Tracheophyta</taxon>
        <taxon>Spermatophyta</taxon>
        <taxon>Magnoliopsida</taxon>
        <taxon>eudicotyledons</taxon>
        <taxon>Gunneridae</taxon>
        <taxon>Pentapetalae</taxon>
        <taxon>asterids</taxon>
        <taxon>Ericales</taxon>
        <taxon>Actinidiaceae</taxon>
        <taxon>Actinidia</taxon>
    </lineage>
</organism>
<dbReference type="GO" id="GO:0004523">
    <property type="term" value="F:RNA-DNA hybrid ribonuclease activity"/>
    <property type="evidence" value="ECO:0007669"/>
    <property type="project" value="InterPro"/>
</dbReference>
<evidence type="ECO:0000313" key="6">
    <source>
        <dbReference type="Proteomes" id="UP000585474"/>
    </source>
</evidence>
<protein>
    <recommendedName>
        <fullName evidence="7">Reverse transcriptase domain-containing protein</fullName>
    </recommendedName>
</protein>
<dbReference type="GO" id="GO:0003676">
    <property type="term" value="F:nucleic acid binding"/>
    <property type="evidence" value="ECO:0007669"/>
    <property type="project" value="InterPro"/>
</dbReference>
<evidence type="ECO:0000256" key="1">
    <source>
        <dbReference type="SAM" id="MobiDB-lite"/>
    </source>
</evidence>
<dbReference type="Gene3D" id="3.30.420.10">
    <property type="entry name" value="Ribonuclease H-like superfamily/Ribonuclease H"/>
    <property type="match status" value="1"/>
</dbReference>
<evidence type="ECO:0000313" key="5">
    <source>
        <dbReference type="EMBL" id="GFS34603.1"/>
    </source>
</evidence>
<comment type="caution">
    <text evidence="5">The sequence shown here is derived from an EMBL/GenBank/DDBJ whole genome shotgun (WGS) entry which is preliminary data.</text>
</comment>
<evidence type="ECO:0000259" key="4">
    <source>
        <dbReference type="Pfam" id="PF13456"/>
    </source>
</evidence>
<feature type="compositionally biased region" description="Basic and acidic residues" evidence="1">
    <location>
        <begin position="200"/>
        <end position="249"/>
    </location>
</feature>
<feature type="domain" description="Reverse transcriptase" evidence="2">
    <location>
        <begin position="286"/>
        <end position="382"/>
    </location>
</feature>
<sequence>MANTSQAPDLVDLHCEMHNIAKQIRVMNENNACLIQHLTKNNPPPPATPVPKVERSLYSNDRAMLSLRVTRVLTEHEIGDVNHPVHALGERKKSKLDVAPRILRRSNVQDFLYYTKKGSARSWFRKLSPRTIDSFGDLSRLFVANFMSYRVRQKKASHLFTIYQKETESLKEYVKRFNQAVLEVEDPSDKLVKAKQKRRGRDDHKRKELDTRRSDYREEVKNKRSDRDSREEVKNKRSDWDSRRTNDKRPCIPPRCPELDFIVIDCPSPYNAILGRPNLGGTKAITSTYHLKMKFPTSTGISKVMPFSLKNAGATYLRLVNKMFKKLIGKTLEVYIDDMLIKSIEVADHISHLEEAFSILRKNQMMLNPSKCIFCVSSGKFLRFLVIERGIEANPDQIQALPAMSSPRNIHEEYLSSPPLVTVPTTGEELIVYLFVTWPTAIKPKENPPEVETPEGQDPEENLTRWKLFVDGSSNDHGCEVGLVLQTPPGEQMESRILDAFSDSQLVVNQIQRDYLTKDTQMVAYLGEVKAMSGKIKDFKISQIPREKNKKADALANLASAFDFISDKNVPLEFLPNPSIEVTKSICQTKASPTWMDNIIAYLQNGTLPQDKLQARRIQYRSAKFCILHGVLYKIRCRHLDSRYEDKIVLETIFEKTSSPQGSFSSTSPIIANCSPYGIFLLSLQYLRNFLPYLAVRGSRQGYPSLVGFLHRRDFERPHPGR</sequence>
<dbReference type="EMBL" id="BJWL01000214">
    <property type="protein sequence ID" value="GFS34603.1"/>
    <property type="molecule type" value="Genomic_DNA"/>
</dbReference>
<evidence type="ECO:0000259" key="2">
    <source>
        <dbReference type="Pfam" id="PF00078"/>
    </source>
</evidence>
<keyword evidence="6" id="KW-1185">Reference proteome</keyword>
<dbReference type="PANTHER" id="PTHR48475:SF2">
    <property type="entry name" value="RIBONUCLEASE H"/>
    <property type="match status" value="1"/>
</dbReference>
<dbReference type="Pfam" id="PF00078">
    <property type="entry name" value="RVT_1"/>
    <property type="match status" value="1"/>
</dbReference>
<dbReference type="OrthoDB" id="10511428at2759"/>
<dbReference type="CDD" id="cd01647">
    <property type="entry name" value="RT_LTR"/>
    <property type="match status" value="1"/>
</dbReference>
<dbReference type="Pfam" id="PF13456">
    <property type="entry name" value="RVT_3"/>
    <property type="match status" value="1"/>
</dbReference>
<name>A0A7J0DGH7_9ERIC</name>
<dbReference type="InterPro" id="IPR043128">
    <property type="entry name" value="Rev_trsase/Diguanyl_cyclase"/>
</dbReference>
<dbReference type="InterPro" id="IPR036397">
    <property type="entry name" value="RNaseH_sf"/>
</dbReference>
<dbReference type="InterPro" id="IPR000477">
    <property type="entry name" value="RT_dom"/>
</dbReference>
<dbReference type="SUPFAM" id="SSF53098">
    <property type="entry name" value="Ribonuclease H-like"/>
    <property type="match status" value="1"/>
</dbReference>
<feature type="domain" description="RNase H type-1" evidence="4">
    <location>
        <begin position="498"/>
        <end position="559"/>
    </location>
</feature>
<dbReference type="SUPFAM" id="SSF56672">
    <property type="entry name" value="DNA/RNA polymerases"/>
    <property type="match status" value="1"/>
</dbReference>
<dbReference type="InterPro" id="IPR002156">
    <property type="entry name" value="RNaseH_domain"/>
</dbReference>
<reference evidence="6" key="1">
    <citation type="submission" date="2019-07" db="EMBL/GenBank/DDBJ databases">
        <title>De Novo Assembly of kiwifruit Actinidia rufa.</title>
        <authorList>
            <person name="Sugita-Konishi S."/>
            <person name="Sato K."/>
            <person name="Mori E."/>
            <person name="Abe Y."/>
            <person name="Kisaki G."/>
            <person name="Hamano K."/>
            <person name="Suezawa K."/>
            <person name="Otani M."/>
            <person name="Fukuda T."/>
            <person name="Manabe T."/>
            <person name="Gomi K."/>
            <person name="Tabuchi M."/>
            <person name="Akimitsu K."/>
            <person name="Kataoka I."/>
        </authorList>
    </citation>
    <scope>NUCLEOTIDE SEQUENCE [LARGE SCALE GENOMIC DNA]</scope>
    <source>
        <strain evidence="6">cv. Fuchu</strain>
    </source>
</reference>
<dbReference type="InterPro" id="IPR012337">
    <property type="entry name" value="RNaseH-like_sf"/>
</dbReference>
<dbReference type="AlphaFoldDB" id="A0A7J0DGH7"/>
<proteinExistence type="predicted"/>
<evidence type="ECO:0000259" key="3">
    <source>
        <dbReference type="Pfam" id="PF03732"/>
    </source>
</evidence>
<dbReference type="Pfam" id="PF03732">
    <property type="entry name" value="Retrotrans_gag"/>
    <property type="match status" value="1"/>
</dbReference>
<dbReference type="InterPro" id="IPR043502">
    <property type="entry name" value="DNA/RNA_pol_sf"/>
</dbReference>
<dbReference type="PANTHER" id="PTHR48475">
    <property type="entry name" value="RIBONUCLEASE H"/>
    <property type="match status" value="1"/>
</dbReference>